<dbReference type="Proteomes" id="UP000226171">
    <property type="component" value="Segment"/>
</dbReference>
<evidence type="ECO:0000313" key="1">
    <source>
        <dbReference type="EMBL" id="ATE86130.1"/>
    </source>
</evidence>
<evidence type="ECO:0000313" key="2">
    <source>
        <dbReference type="Proteomes" id="UP000226171"/>
    </source>
</evidence>
<keyword evidence="2" id="KW-1185">Reference proteome</keyword>
<dbReference type="Pfam" id="PF23796">
    <property type="entry name" value="DUF7174"/>
    <property type="match status" value="1"/>
</dbReference>
<protein>
    <submittedName>
        <fullName evidence="1">Uncharacterized protein</fullName>
    </submittedName>
</protein>
<proteinExistence type="predicted"/>
<gene>
    <name evidence="1" type="ORF">Sd1_gp64</name>
</gene>
<reference evidence="1 2" key="1">
    <citation type="submission" date="2017-05" db="EMBL/GenBank/DDBJ databases">
        <title>The isolation and characterization of 16 novel Shigella-infecting phages from the environment.</title>
        <authorList>
            <person name="Doore S.M."/>
            <person name="Schrad J.R."/>
            <person name="Dover J.A."/>
            <person name="Parent K.N."/>
        </authorList>
    </citation>
    <scope>NUCLEOTIDE SEQUENCE [LARGE SCALE GENOMIC DNA]</scope>
</reference>
<name>A0A291AYS6_9CAUD</name>
<sequence>MQKVTLGEVIREMVRNAMASEGGEFKVPVSQIFKLVRGKEYPEMQYDEETSEILNLADRAMPELKNSYIYNTVSRMTELRDANKRARYKFIWIDEDGEQVNPGSFDGDGADKYLVIYIENGAHWTGSREKKKQESEREAATIERFKSRLLKLSPSVAGLEGEELKGAVAMINAYQEMIKETK</sequence>
<accession>A0A291AYS6</accession>
<dbReference type="InterPro" id="IPR055598">
    <property type="entry name" value="DUF7174"/>
</dbReference>
<dbReference type="EMBL" id="MF158042">
    <property type="protein sequence ID" value="ATE86130.1"/>
    <property type="molecule type" value="Genomic_DNA"/>
</dbReference>
<organism evidence="1 2">
    <name type="scientific">Shigella phage Sd1</name>
    <dbReference type="NCBI Taxonomy" id="2024313"/>
    <lineage>
        <taxon>Viruses</taxon>
        <taxon>Duplodnaviria</taxon>
        <taxon>Heunggongvirae</taxon>
        <taxon>Uroviricota</taxon>
        <taxon>Caudoviricetes</taxon>
        <taxon>Drexlerviridae</taxon>
        <taxon>Rogunavirinae</taxon>
        <taxon>Wilsonroadvirus</taxon>
        <taxon>Wilsonroadvirus Sd1</taxon>
    </lineage>
</organism>